<dbReference type="Proteomes" id="UP001151760">
    <property type="component" value="Unassembled WGS sequence"/>
</dbReference>
<accession>A0ABQ5BCE8</accession>
<sequence>MALFRVFQTLCKQGDWFSFAKRRAPSPVCIDDNHSCMKHWKSGLFLINRRAIPDSMVWRHPSAAIDDPRPTAGSFSMADVRRLSTHMIKLRDMPKGGVGLIRVKSCLEDMFMGIYDFLYLPEWTGAEDLIVGTRSVKILAKAEASPKRKASTSGATSIHVAKRTRFALAQSSGSTTHPSLFVDN</sequence>
<gene>
    <name evidence="1" type="ORF">Tco_0859588</name>
</gene>
<dbReference type="EMBL" id="BQNB010013156">
    <property type="protein sequence ID" value="GJT12546.1"/>
    <property type="molecule type" value="Genomic_DNA"/>
</dbReference>
<reference evidence="1" key="2">
    <citation type="submission" date="2022-01" db="EMBL/GenBank/DDBJ databases">
        <authorList>
            <person name="Yamashiro T."/>
            <person name="Shiraishi A."/>
            <person name="Satake H."/>
            <person name="Nakayama K."/>
        </authorList>
    </citation>
    <scope>NUCLEOTIDE SEQUENCE</scope>
</reference>
<name>A0ABQ5BCE8_9ASTR</name>
<reference evidence="1" key="1">
    <citation type="journal article" date="2022" name="Int. J. Mol. Sci.">
        <title>Draft Genome of Tanacetum Coccineum: Genomic Comparison of Closely Related Tanacetum-Family Plants.</title>
        <authorList>
            <person name="Yamashiro T."/>
            <person name="Shiraishi A."/>
            <person name="Nakayama K."/>
            <person name="Satake H."/>
        </authorList>
    </citation>
    <scope>NUCLEOTIDE SEQUENCE</scope>
</reference>
<keyword evidence="2" id="KW-1185">Reference proteome</keyword>
<protein>
    <submittedName>
        <fullName evidence="1">Uncharacterized protein</fullName>
    </submittedName>
</protein>
<evidence type="ECO:0000313" key="1">
    <source>
        <dbReference type="EMBL" id="GJT12546.1"/>
    </source>
</evidence>
<proteinExistence type="predicted"/>
<evidence type="ECO:0000313" key="2">
    <source>
        <dbReference type="Proteomes" id="UP001151760"/>
    </source>
</evidence>
<comment type="caution">
    <text evidence="1">The sequence shown here is derived from an EMBL/GenBank/DDBJ whole genome shotgun (WGS) entry which is preliminary data.</text>
</comment>
<organism evidence="1 2">
    <name type="scientific">Tanacetum coccineum</name>
    <dbReference type="NCBI Taxonomy" id="301880"/>
    <lineage>
        <taxon>Eukaryota</taxon>
        <taxon>Viridiplantae</taxon>
        <taxon>Streptophyta</taxon>
        <taxon>Embryophyta</taxon>
        <taxon>Tracheophyta</taxon>
        <taxon>Spermatophyta</taxon>
        <taxon>Magnoliopsida</taxon>
        <taxon>eudicotyledons</taxon>
        <taxon>Gunneridae</taxon>
        <taxon>Pentapetalae</taxon>
        <taxon>asterids</taxon>
        <taxon>campanulids</taxon>
        <taxon>Asterales</taxon>
        <taxon>Asteraceae</taxon>
        <taxon>Asteroideae</taxon>
        <taxon>Anthemideae</taxon>
        <taxon>Anthemidinae</taxon>
        <taxon>Tanacetum</taxon>
    </lineage>
</organism>